<name>A0A6C0C6Y2_9ZZZZ</name>
<keyword evidence="1" id="KW-0812">Transmembrane</keyword>
<protein>
    <recommendedName>
        <fullName evidence="3">DUF3592 domain-containing protein</fullName>
    </recommendedName>
</protein>
<reference evidence="2" key="1">
    <citation type="journal article" date="2020" name="Nature">
        <title>Giant virus diversity and host interactions through global metagenomics.</title>
        <authorList>
            <person name="Schulz F."/>
            <person name="Roux S."/>
            <person name="Paez-Espino D."/>
            <person name="Jungbluth S."/>
            <person name="Walsh D.A."/>
            <person name="Denef V.J."/>
            <person name="McMahon K.D."/>
            <person name="Konstantinidis K.T."/>
            <person name="Eloe-Fadrosh E.A."/>
            <person name="Kyrpides N.C."/>
            <person name="Woyke T."/>
        </authorList>
    </citation>
    <scope>NUCLEOTIDE SEQUENCE</scope>
    <source>
        <strain evidence="2">GVMAG-M-3300020187-37</strain>
    </source>
</reference>
<keyword evidence="1" id="KW-1133">Transmembrane helix</keyword>
<evidence type="ECO:0000256" key="1">
    <source>
        <dbReference type="SAM" id="Phobius"/>
    </source>
</evidence>
<sequence>MGFFRFLPFKYLSILILLFVMYIFFYKKNNIFDYTTVKKISCKNITINRYKCNIEIDYNGKKQYIYNYRRRYPLPPILPEVGQTVYISYNKDEPDKIIEENIGIYYINKYRYIMFILSVIICFYLNIK</sequence>
<proteinExistence type="predicted"/>
<accession>A0A6C0C6Y2</accession>
<dbReference type="AlphaFoldDB" id="A0A6C0C6Y2"/>
<feature type="transmembrane region" description="Helical" evidence="1">
    <location>
        <begin position="110"/>
        <end position="127"/>
    </location>
</feature>
<organism evidence="2">
    <name type="scientific">viral metagenome</name>
    <dbReference type="NCBI Taxonomy" id="1070528"/>
    <lineage>
        <taxon>unclassified sequences</taxon>
        <taxon>metagenomes</taxon>
        <taxon>organismal metagenomes</taxon>
    </lineage>
</organism>
<evidence type="ECO:0008006" key="3">
    <source>
        <dbReference type="Google" id="ProtNLM"/>
    </source>
</evidence>
<dbReference type="EMBL" id="MN739344">
    <property type="protein sequence ID" value="QHS99559.1"/>
    <property type="molecule type" value="Genomic_DNA"/>
</dbReference>
<feature type="transmembrane region" description="Helical" evidence="1">
    <location>
        <begin position="6"/>
        <end position="25"/>
    </location>
</feature>
<evidence type="ECO:0000313" key="2">
    <source>
        <dbReference type="EMBL" id="QHS99559.1"/>
    </source>
</evidence>
<keyword evidence="1" id="KW-0472">Membrane</keyword>